<dbReference type="InterPro" id="IPR036282">
    <property type="entry name" value="Glutathione-S-Trfase_C_sf"/>
</dbReference>
<comment type="similarity">
    <text evidence="4">Belongs to the GST superfamily. Sigma family.</text>
</comment>
<comment type="catalytic activity">
    <reaction evidence="5">
        <text>RX + glutathione = an S-substituted glutathione + a halide anion + H(+)</text>
        <dbReference type="Rhea" id="RHEA:16437"/>
        <dbReference type="ChEBI" id="CHEBI:15378"/>
        <dbReference type="ChEBI" id="CHEBI:16042"/>
        <dbReference type="ChEBI" id="CHEBI:17792"/>
        <dbReference type="ChEBI" id="CHEBI:57925"/>
        <dbReference type="ChEBI" id="CHEBI:90779"/>
        <dbReference type="EC" id="2.5.1.18"/>
    </reaction>
</comment>
<dbReference type="EC" id="2.5.1.18" evidence="2"/>
<dbReference type="SUPFAM" id="SSF47616">
    <property type="entry name" value="GST C-terminal domain-like"/>
    <property type="match status" value="1"/>
</dbReference>
<comment type="subunit">
    <text evidence="1">Homodimer.</text>
</comment>
<dbReference type="FunFam" id="3.40.30.10:FF:000035">
    <property type="entry name" value="hematopoietic prostaglandin D synthase"/>
    <property type="match status" value="1"/>
</dbReference>
<dbReference type="AlphaFoldDB" id="A0A0H5BQN8"/>
<dbReference type="CDD" id="cd03039">
    <property type="entry name" value="GST_N_Sigma_like"/>
    <property type="match status" value="1"/>
</dbReference>
<gene>
    <name evidence="8" type="primary">pgds</name>
</gene>
<evidence type="ECO:0000256" key="3">
    <source>
        <dbReference type="ARBA" id="ARBA00022679"/>
    </source>
</evidence>
<dbReference type="InterPro" id="IPR004045">
    <property type="entry name" value="Glutathione_S-Trfase_N"/>
</dbReference>
<dbReference type="PANTHER" id="PTHR11571:SF224">
    <property type="entry name" value="HEMATOPOIETIC PROSTAGLANDIN D SYNTHASE"/>
    <property type="match status" value="1"/>
</dbReference>
<dbReference type="CDD" id="cd03192">
    <property type="entry name" value="GST_C_Sigma_like"/>
    <property type="match status" value="1"/>
</dbReference>
<name>A0A0H5BQN8_BOMMO</name>
<dbReference type="InterPro" id="IPR050213">
    <property type="entry name" value="GST_superfamily"/>
</dbReference>
<dbReference type="SFLD" id="SFLDG01205">
    <property type="entry name" value="AMPS.1"/>
    <property type="match status" value="1"/>
</dbReference>
<dbReference type="Pfam" id="PF14497">
    <property type="entry name" value="GST_C_3"/>
    <property type="match status" value="1"/>
</dbReference>
<dbReference type="PROSITE" id="PS50404">
    <property type="entry name" value="GST_NTER"/>
    <property type="match status" value="1"/>
</dbReference>
<feature type="domain" description="GST N-terminal" evidence="6">
    <location>
        <begin position="2"/>
        <end position="79"/>
    </location>
</feature>
<evidence type="ECO:0000256" key="5">
    <source>
        <dbReference type="ARBA" id="ARBA00047960"/>
    </source>
</evidence>
<dbReference type="GO" id="GO:0004364">
    <property type="term" value="F:glutathione transferase activity"/>
    <property type="evidence" value="ECO:0007669"/>
    <property type="project" value="UniProtKB-EC"/>
</dbReference>
<evidence type="ECO:0000256" key="4">
    <source>
        <dbReference type="ARBA" id="ARBA00038317"/>
    </source>
</evidence>
<evidence type="ECO:0000259" key="6">
    <source>
        <dbReference type="PROSITE" id="PS50404"/>
    </source>
</evidence>
<dbReference type="FunFam" id="1.20.1050.10:FF:000030">
    <property type="entry name" value="Glutathione S-transferase S1"/>
    <property type="match status" value="1"/>
</dbReference>
<dbReference type="SUPFAM" id="SSF52833">
    <property type="entry name" value="Thioredoxin-like"/>
    <property type="match status" value="1"/>
</dbReference>
<protein>
    <recommendedName>
        <fullName evidence="2">glutathione transferase</fullName>
        <ecNumber evidence="2">2.5.1.18</ecNumber>
    </recommendedName>
</protein>
<reference evidence="8" key="1">
    <citation type="submission" date="2015-01" db="EMBL/GenBank/DDBJ databases">
        <title>Characterization of prostaglandin D synthase of Nilaparvata lugens.</title>
        <authorList>
            <person name="Yamamoto K."/>
        </authorList>
    </citation>
    <scope>NUCLEOTIDE SEQUENCE</scope>
</reference>
<dbReference type="GO" id="GO:0006749">
    <property type="term" value="P:glutathione metabolic process"/>
    <property type="evidence" value="ECO:0007669"/>
    <property type="project" value="TreeGrafter"/>
</dbReference>
<dbReference type="SFLD" id="SFLDG00363">
    <property type="entry name" value="AMPS_(cytGST):_Alpha-__Mu-__Pi"/>
    <property type="match status" value="1"/>
</dbReference>
<proteinExistence type="evidence at transcript level"/>
<dbReference type="GO" id="GO:0004602">
    <property type="term" value="F:glutathione peroxidase activity"/>
    <property type="evidence" value="ECO:0007669"/>
    <property type="project" value="UniProtKB-ARBA"/>
</dbReference>
<dbReference type="InterPro" id="IPR010987">
    <property type="entry name" value="Glutathione-S-Trfase_C-like"/>
</dbReference>
<dbReference type="Gene3D" id="1.20.1050.10">
    <property type="match status" value="1"/>
</dbReference>
<dbReference type="InterPro" id="IPR040079">
    <property type="entry name" value="Glutathione_S-Trfase"/>
</dbReference>
<evidence type="ECO:0000256" key="1">
    <source>
        <dbReference type="ARBA" id="ARBA00011738"/>
    </source>
</evidence>
<dbReference type="Gene3D" id="3.40.30.10">
    <property type="entry name" value="Glutaredoxin"/>
    <property type="match status" value="1"/>
</dbReference>
<dbReference type="PROSITE" id="PS50405">
    <property type="entry name" value="GST_CTER"/>
    <property type="match status" value="1"/>
</dbReference>
<dbReference type="PANTHER" id="PTHR11571">
    <property type="entry name" value="GLUTATHIONE S-TRANSFERASE"/>
    <property type="match status" value="1"/>
</dbReference>
<evidence type="ECO:0000313" key="8">
    <source>
        <dbReference type="EMBL" id="BAS01274.1"/>
    </source>
</evidence>
<dbReference type="InterPro" id="IPR004046">
    <property type="entry name" value="GST_C"/>
</dbReference>
<feature type="domain" description="GST C-terminal" evidence="7">
    <location>
        <begin position="81"/>
        <end position="202"/>
    </location>
</feature>
<organism evidence="8">
    <name type="scientific">Bombyx mori</name>
    <name type="common">Silk moth</name>
    <dbReference type="NCBI Taxonomy" id="7091"/>
    <lineage>
        <taxon>Eukaryota</taxon>
        <taxon>Metazoa</taxon>
        <taxon>Ecdysozoa</taxon>
        <taxon>Arthropoda</taxon>
        <taxon>Hexapoda</taxon>
        <taxon>Insecta</taxon>
        <taxon>Pterygota</taxon>
        <taxon>Neoptera</taxon>
        <taxon>Endopterygota</taxon>
        <taxon>Lepidoptera</taxon>
        <taxon>Glossata</taxon>
        <taxon>Ditrysia</taxon>
        <taxon>Bombycoidea</taxon>
        <taxon>Bombycidae</taxon>
        <taxon>Bombycinae</taxon>
        <taxon>Bombyx</taxon>
    </lineage>
</organism>
<sequence length="202" mass="23563">MPTYKLTYFNFAGLGEPIRWMLSYLDVPFEDNRIEREQWPTIKSTTPYGQVPVLEVDGKQVCQSTAIARYLGKKAGLAGSNEWEDLMIDTMIDTFNDFRSSISKWFRESDEATKKRLEETLLNETVPFYFNKFNDHIKNNGGYLANGKLSWGDIYFISIPEFMTTIWSDIIDKYEHIKALNDKVVNLPKIKAWIEKRPVPKK</sequence>
<evidence type="ECO:0000256" key="2">
    <source>
        <dbReference type="ARBA" id="ARBA00012452"/>
    </source>
</evidence>
<dbReference type="Pfam" id="PF02798">
    <property type="entry name" value="GST_N"/>
    <property type="match status" value="1"/>
</dbReference>
<dbReference type="SFLD" id="SFLDS00019">
    <property type="entry name" value="Glutathione_Transferase_(cytos"/>
    <property type="match status" value="1"/>
</dbReference>
<accession>A0A0H5BQN8</accession>
<evidence type="ECO:0000259" key="7">
    <source>
        <dbReference type="PROSITE" id="PS50405"/>
    </source>
</evidence>
<dbReference type="InterPro" id="IPR036249">
    <property type="entry name" value="Thioredoxin-like_sf"/>
</dbReference>
<dbReference type="EMBL" id="LC018639">
    <property type="protein sequence ID" value="BAS01274.1"/>
    <property type="molecule type" value="mRNA"/>
</dbReference>
<keyword evidence="3" id="KW-0808">Transferase</keyword>